<evidence type="ECO:0000313" key="4">
    <source>
        <dbReference type="EMBL" id="OGD89262.1"/>
    </source>
</evidence>
<accession>A0A1F5GBK7</accession>
<organism evidence="4 5">
    <name type="scientific">Candidatus Curtissbacteria bacterium RIFCSPHIGHO2_01_FULL_40_12</name>
    <dbReference type="NCBI Taxonomy" id="1797710"/>
    <lineage>
        <taxon>Bacteria</taxon>
        <taxon>Candidatus Curtissiibacteriota</taxon>
    </lineage>
</organism>
<reference evidence="4 5" key="1">
    <citation type="journal article" date="2016" name="Nat. Commun.">
        <title>Thousands of microbial genomes shed light on interconnected biogeochemical processes in an aquifer system.</title>
        <authorList>
            <person name="Anantharaman K."/>
            <person name="Brown C.T."/>
            <person name="Hug L.A."/>
            <person name="Sharon I."/>
            <person name="Castelle C.J."/>
            <person name="Probst A.J."/>
            <person name="Thomas B.C."/>
            <person name="Singh A."/>
            <person name="Wilkins M.J."/>
            <person name="Karaoz U."/>
            <person name="Brodie E.L."/>
            <person name="Williams K.H."/>
            <person name="Hubbard S.S."/>
            <person name="Banfield J.F."/>
        </authorList>
    </citation>
    <scope>NUCLEOTIDE SEQUENCE [LARGE SCALE GENOMIC DNA]</scope>
</reference>
<keyword evidence="1" id="KW-0808">Transferase</keyword>
<comment type="caution">
    <text evidence="4">The sequence shown here is derived from an EMBL/GenBank/DDBJ whole genome shotgun (WGS) entry which is preliminary data.</text>
</comment>
<evidence type="ECO:0000259" key="2">
    <source>
        <dbReference type="Pfam" id="PF00534"/>
    </source>
</evidence>
<dbReference type="CDD" id="cd03801">
    <property type="entry name" value="GT4_PimA-like"/>
    <property type="match status" value="2"/>
</dbReference>
<evidence type="ECO:0000256" key="1">
    <source>
        <dbReference type="ARBA" id="ARBA00022679"/>
    </source>
</evidence>
<dbReference type="Gene3D" id="3.40.50.2000">
    <property type="entry name" value="Glycogen Phosphorylase B"/>
    <property type="match status" value="4"/>
</dbReference>
<name>A0A1F5GBK7_9BACT</name>
<dbReference type="InterPro" id="IPR028098">
    <property type="entry name" value="Glyco_trans_4-like_N"/>
</dbReference>
<dbReference type="SUPFAM" id="SSF53756">
    <property type="entry name" value="UDP-Glycosyltransferase/glycogen phosphorylase"/>
    <property type="match status" value="2"/>
</dbReference>
<dbReference type="Proteomes" id="UP000178577">
    <property type="component" value="Unassembled WGS sequence"/>
</dbReference>
<dbReference type="Pfam" id="PF00534">
    <property type="entry name" value="Glycos_transf_1"/>
    <property type="match status" value="2"/>
</dbReference>
<protein>
    <recommendedName>
        <fullName evidence="6">Glycosyl transferase family 1 domain-containing protein</fullName>
    </recommendedName>
</protein>
<dbReference type="GO" id="GO:0016757">
    <property type="term" value="F:glycosyltransferase activity"/>
    <property type="evidence" value="ECO:0007669"/>
    <property type="project" value="InterPro"/>
</dbReference>
<gene>
    <name evidence="4" type="ORF">A2693_00870</name>
</gene>
<feature type="domain" description="Glycosyl transferase family 1" evidence="2">
    <location>
        <begin position="212"/>
        <end position="363"/>
    </location>
</feature>
<evidence type="ECO:0000259" key="3">
    <source>
        <dbReference type="Pfam" id="PF13439"/>
    </source>
</evidence>
<feature type="domain" description="Glycosyltransferase subfamily 4-like N-terminal" evidence="3">
    <location>
        <begin position="17"/>
        <end position="204"/>
    </location>
</feature>
<evidence type="ECO:0000313" key="5">
    <source>
        <dbReference type="Proteomes" id="UP000178577"/>
    </source>
</evidence>
<proteinExistence type="predicted"/>
<evidence type="ECO:0008006" key="6">
    <source>
        <dbReference type="Google" id="ProtNLM"/>
    </source>
</evidence>
<dbReference type="EMBL" id="MFAY01000014">
    <property type="protein sequence ID" value="OGD89262.1"/>
    <property type="molecule type" value="Genomic_DNA"/>
</dbReference>
<dbReference type="InterPro" id="IPR001296">
    <property type="entry name" value="Glyco_trans_1"/>
</dbReference>
<feature type="domain" description="Glycosyl transferase family 1" evidence="2">
    <location>
        <begin position="590"/>
        <end position="754"/>
    </location>
</feature>
<dbReference type="PANTHER" id="PTHR46401">
    <property type="entry name" value="GLYCOSYLTRANSFERASE WBBK-RELATED"/>
    <property type="match status" value="1"/>
</dbReference>
<dbReference type="Pfam" id="PF13439">
    <property type="entry name" value="Glyco_transf_4"/>
    <property type="match status" value="1"/>
</dbReference>
<dbReference type="PANTHER" id="PTHR46401:SF2">
    <property type="entry name" value="GLYCOSYLTRANSFERASE WBBK-RELATED"/>
    <property type="match status" value="1"/>
</dbReference>
<dbReference type="AlphaFoldDB" id="A0A1F5GBK7"/>
<sequence length="775" mass="88354">MHKRLKIAILIDQLVSGGVQKAAIQEAKNLQKLGYTVALFVLVQLTYKYQYEDISEGLKVTYLSDHNPKLLRRAIRIPYFAFLTHLHLLNPFFAHRYKVLKKYDFIISHGTTTCITAAAISRNLQIPYMAFIWDPMIFILKKVYGKSLVRFFFPLIVPLVRYYERSFLTTAAIVATTSNLHKDFIKENYGVEPIIIHPGGISPDKIPSKTAARILGYTRWEMGKNPNLFIWLAKKLPRAKFLLAGYWNNPQEEKEFKLAIKNNRLEDRIELFSPVTQRDLEKIAARSIVWVHPNLEAFGMAGLEMAALGVPVIIPKGSGLTEIFEDKIHGFFPSVQDKKAFLENIRYLINHRKTAIKMGYDAAQIAKSYTWEKHSKVVIERIEKYLSQKKIVAIACAFVTKRATGGGDQFLIKLASHAPDNFHLTVVLPKVGLFHWQKAIGTPENVRYIVVPQTPFDNKENPILLFMAYLLRSLCTYLLLPKLPKYDLIHTSTDILPDTLPAYLIKNKNPKIKWAARFFHFIESPTKREGTLWVNLGSYLIQQLSLRLLKKADVVMINSTSLTEKFKEKDISISKLQIHPGGVETQLISNVPEKKSMASDALFIGRLLPHKGVFDALEIWKEVTKIIPKAKLFMIGYGPQDVTENINSKIKNYKLSKNVFLTGYIHNPLQIAAYCNSSKLLLFLDHEAGFGLVIVEAMAAGLPTVAYNLPIFGNAYKRGFITAPLRNTEKIAQITKELLTNESKYKKLSQEARTEAARFDWGKISRKFYDSLESM</sequence>